<organism evidence="3 4">
    <name type="scientific">Tanacetum coccineum</name>
    <dbReference type="NCBI Taxonomy" id="301880"/>
    <lineage>
        <taxon>Eukaryota</taxon>
        <taxon>Viridiplantae</taxon>
        <taxon>Streptophyta</taxon>
        <taxon>Embryophyta</taxon>
        <taxon>Tracheophyta</taxon>
        <taxon>Spermatophyta</taxon>
        <taxon>Magnoliopsida</taxon>
        <taxon>eudicotyledons</taxon>
        <taxon>Gunneridae</taxon>
        <taxon>Pentapetalae</taxon>
        <taxon>asterids</taxon>
        <taxon>campanulids</taxon>
        <taxon>Asterales</taxon>
        <taxon>Asteraceae</taxon>
        <taxon>Asteroideae</taxon>
        <taxon>Anthemideae</taxon>
        <taxon>Anthemidinae</taxon>
        <taxon>Tanacetum</taxon>
    </lineage>
</organism>
<feature type="domain" description="GAG-pre-integrase" evidence="1">
    <location>
        <begin position="493"/>
        <end position="542"/>
    </location>
</feature>
<gene>
    <name evidence="3" type="ORF">Tco_0702690</name>
</gene>
<evidence type="ECO:0000313" key="4">
    <source>
        <dbReference type="Proteomes" id="UP001151760"/>
    </source>
</evidence>
<evidence type="ECO:0000313" key="3">
    <source>
        <dbReference type="EMBL" id="GJS69849.1"/>
    </source>
</evidence>
<dbReference type="InterPro" id="IPR025724">
    <property type="entry name" value="GAG-pre-integrase_dom"/>
</dbReference>
<sequence length="543" mass="61182">MFNESLNTPPYVDLQAPEVTAPIPEVVAPAHAVLTGSPSSITEDNHDIEVAHYWDMIRTLVFPIPKLLQYQSSSSESMQEELHEFERLEVWELVPPPDKAFVITLKWIYKVKLDELGGSVDPTLFIRREGKELLLVQIYVDDIIFAASTPELCDLFAKIMCSKFKMSMMVVLPMVEKSKLDERIRSESCRSSHYSCSAPTKKHLQWGVKRIFRSSKRDQYIGGSLVSVGFFHLLLNSICRCGSVGCQDTRSSTYLLSKVEGSWKGSAAIGDKEVTKQDLVLKDGDRGACKLLGDVNIRVILLIMKMSILLEPTSNKIMVDPHGFEGIYKDGHGEAPVAQQTIPQNSAFQTDDLDAYDSDCDDLSLAKAVMMANLSRCDPEVLSEVVQIVLWYLDSGCSKYMTGNRSKLMNFVSKFMGTVRFRNDQVAKIMWYGDYQQGNIIISGVCYVEGLRHNLFSVRQFCDADLEIAFQKNTCFIRNLEGVDLLSVSRDTNLYTISLDEMLKTSPICLLSKALKTKSWLWHRRLSHLKFGTLNKLAKDGLA</sequence>
<reference evidence="3" key="1">
    <citation type="journal article" date="2022" name="Int. J. Mol. Sci.">
        <title>Draft Genome of Tanacetum Coccineum: Genomic Comparison of Closely Related Tanacetum-Family Plants.</title>
        <authorList>
            <person name="Yamashiro T."/>
            <person name="Shiraishi A."/>
            <person name="Nakayama K."/>
            <person name="Satake H."/>
        </authorList>
    </citation>
    <scope>NUCLEOTIDE SEQUENCE</scope>
</reference>
<feature type="domain" description="Retrovirus-related Pol polyprotein from transposon TNT 1-94-like beta-barrel" evidence="2">
    <location>
        <begin position="391"/>
        <end position="463"/>
    </location>
</feature>
<comment type="caution">
    <text evidence="3">The sequence shown here is derived from an EMBL/GenBank/DDBJ whole genome shotgun (WGS) entry which is preliminary data.</text>
</comment>
<accession>A0ABQ4XWQ2</accession>
<proteinExistence type="predicted"/>
<evidence type="ECO:0000259" key="1">
    <source>
        <dbReference type="Pfam" id="PF13976"/>
    </source>
</evidence>
<dbReference type="EMBL" id="BQNB010009892">
    <property type="protein sequence ID" value="GJS69849.1"/>
    <property type="molecule type" value="Genomic_DNA"/>
</dbReference>
<dbReference type="Pfam" id="PF22936">
    <property type="entry name" value="Pol_BBD"/>
    <property type="match status" value="1"/>
</dbReference>
<name>A0ABQ4XWQ2_9ASTR</name>
<protein>
    <submittedName>
        <fullName evidence="3">Retrovirus-related pol polyprotein from transposon TNT 1-94</fullName>
    </submittedName>
</protein>
<keyword evidence="4" id="KW-1185">Reference proteome</keyword>
<evidence type="ECO:0000259" key="2">
    <source>
        <dbReference type="Pfam" id="PF22936"/>
    </source>
</evidence>
<dbReference type="Pfam" id="PF13976">
    <property type="entry name" value="gag_pre-integrs"/>
    <property type="match status" value="1"/>
</dbReference>
<dbReference type="Proteomes" id="UP001151760">
    <property type="component" value="Unassembled WGS sequence"/>
</dbReference>
<dbReference type="InterPro" id="IPR054722">
    <property type="entry name" value="PolX-like_BBD"/>
</dbReference>
<reference evidence="3" key="2">
    <citation type="submission" date="2022-01" db="EMBL/GenBank/DDBJ databases">
        <authorList>
            <person name="Yamashiro T."/>
            <person name="Shiraishi A."/>
            <person name="Satake H."/>
            <person name="Nakayama K."/>
        </authorList>
    </citation>
    <scope>NUCLEOTIDE SEQUENCE</scope>
</reference>